<comment type="function">
    <text evidence="6">May nick specific sequences that contain T:G mispairs resulting from m5C-deamination.</text>
</comment>
<protein>
    <recommendedName>
        <fullName evidence="6">Very short patch repair endonuclease</fullName>
        <ecNumber evidence="6">3.1.-.-</ecNumber>
    </recommendedName>
</protein>
<dbReference type="InterPro" id="IPR004603">
    <property type="entry name" value="DNA_mismatch_endonuc_vsr"/>
</dbReference>
<dbReference type="Proteomes" id="UP000199031">
    <property type="component" value="Unassembled WGS sequence"/>
</dbReference>
<proteinExistence type="inferred from homology"/>
<sequence length="146" mass="17149">MADVFTKKKRSDVMSKIRAKNTKPELLVRQFLFSKGFRYRLHQSALPGKPDIVLKKYKTIIFVNGCFWHGHKNCEKSILPTSNIEFWKGKIQANIERDRKSKRSLKKLGWSVLTIWECDIKNKATLSKTMNKLVKYLNDIKPESNY</sequence>
<evidence type="ECO:0000256" key="3">
    <source>
        <dbReference type="ARBA" id="ARBA00022763"/>
    </source>
</evidence>
<name>A0A1I5ZGD1_9BACT</name>
<dbReference type="AlphaFoldDB" id="A0A1I5ZGD1"/>
<evidence type="ECO:0000256" key="2">
    <source>
        <dbReference type="ARBA" id="ARBA00022759"/>
    </source>
</evidence>
<evidence type="ECO:0000313" key="7">
    <source>
        <dbReference type="EMBL" id="SFQ55433.1"/>
    </source>
</evidence>
<organism evidence="7 8">
    <name type="scientific">Parafilimonas terrae</name>
    <dbReference type="NCBI Taxonomy" id="1465490"/>
    <lineage>
        <taxon>Bacteria</taxon>
        <taxon>Pseudomonadati</taxon>
        <taxon>Bacteroidota</taxon>
        <taxon>Chitinophagia</taxon>
        <taxon>Chitinophagales</taxon>
        <taxon>Chitinophagaceae</taxon>
        <taxon>Parafilimonas</taxon>
    </lineage>
</organism>
<keyword evidence="2 6" id="KW-0255">Endonuclease</keyword>
<evidence type="ECO:0000256" key="6">
    <source>
        <dbReference type="PIRNR" id="PIRNR018267"/>
    </source>
</evidence>
<evidence type="ECO:0000256" key="1">
    <source>
        <dbReference type="ARBA" id="ARBA00022722"/>
    </source>
</evidence>
<keyword evidence="5 6" id="KW-0234">DNA repair</keyword>
<dbReference type="GO" id="GO:0006298">
    <property type="term" value="P:mismatch repair"/>
    <property type="evidence" value="ECO:0007669"/>
    <property type="project" value="UniProtKB-UniRule"/>
</dbReference>
<dbReference type="GO" id="GO:0004519">
    <property type="term" value="F:endonuclease activity"/>
    <property type="evidence" value="ECO:0007669"/>
    <property type="project" value="UniProtKB-KW"/>
</dbReference>
<dbReference type="NCBIfam" id="TIGR00632">
    <property type="entry name" value="vsr"/>
    <property type="match status" value="1"/>
</dbReference>
<accession>A0A1I5ZGD1</accession>
<gene>
    <name evidence="7" type="ORF">SAMN05444277_1252</name>
</gene>
<keyword evidence="8" id="KW-1185">Reference proteome</keyword>
<evidence type="ECO:0000256" key="4">
    <source>
        <dbReference type="ARBA" id="ARBA00022801"/>
    </source>
</evidence>
<comment type="similarity">
    <text evidence="6">Belongs to the vsr family.</text>
</comment>
<dbReference type="EMBL" id="FOXQ01000025">
    <property type="protein sequence ID" value="SFQ55433.1"/>
    <property type="molecule type" value="Genomic_DNA"/>
</dbReference>
<dbReference type="InterPro" id="IPR011335">
    <property type="entry name" value="Restrct_endonuc-II-like"/>
</dbReference>
<dbReference type="RefSeq" id="WP_090663294.1">
    <property type="nucleotide sequence ID" value="NZ_FOXQ01000025.1"/>
</dbReference>
<keyword evidence="3 6" id="KW-0227">DNA damage</keyword>
<keyword evidence="4 6" id="KW-0378">Hydrolase</keyword>
<dbReference type="PIRSF" id="PIRSF018267">
    <property type="entry name" value="VSR_endonuc"/>
    <property type="match status" value="1"/>
</dbReference>
<evidence type="ECO:0000313" key="8">
    <source>
        <dbReference type="Proteomes" id="UP000199031"/>
    </source>
</evidence>
<dbReference type="OrthoDB" id="9801520at2"/>
<dbReference type="CDD" id="cd00221">
    <property type="entry name" value="Vsr"/>
    <property type="match status" value="1"/>
</dbReference>
<dbReference type="EC" id="3.1.-.-" evidence="6"/>
<dbReference type="Pfam" id="PF03852">
    <property type="entry name" value="Vsr"/>
    <property type="match status" value="1"/>
</dbReference>
<dbReference type="GO" id="GO:0016787">
    <property type="term" value="F:hydrolase activity"/>
    <property type="evidence" value="ECO:0007669"/>
    <property type="project" value="UniProtKB-KW"/>
</dbReference>
<dbReference type="Gene3D" id="3.40.960.10">
    <property type="entry name" value="VSR Endonuclease"/>
    <property type="match status" value="1"/>
</dbReference>
<dbReference type="STRING" id="1465490.SAMN05444277_1252"/>
<keyword evidence="1 6" id="KW-0540">Nuclease</keyword>
<reference evidence="7 8" key="1">
    <citation type="submission" date="2016-10" db="EMBL/GenBank/DDBJ databases">
        <authorList>
            <person name="de Groot N.N."/>
        </authorList>
    </citation>
    <scope>NUCLEOTIDE SEQUENCE [LARGE SCALE GENOMIC DNA]</scope>
    <source>
        <strain evidence="7 8">DSM 28286</strain>
    </source>
</reference>
<dbReference type="SUPFAM" id="SSF52980">
    <property type="entry name" value="Restriction endonuclease-like"/>
    <property type="match status" value="1"/>
</dbReference>
<evidence type="ECO:0000256" key="5">
    <source>
        <dbReference type="ARBA" id="ARBA00023204"/>
    </source>
</evidence>